<keyword evidence="4" id="KW-0378">Hydrolase</keyword>
<dbReference type="CDD" id="cd03392">
    <property type="entry name" value="PAP2_like_2"/>
    <property type="match status" value="1"/>
</dbReference>
<dbReference type="Proteomes" id="UP000729701">
    <property type="component" value="Unassembled WGS sequence"/>
</dbReference>
<dbReference type="SUPFAM" id="SSF48317">
    <property type="entry name" value="Acid phosphatase/Vanadium-dependent haloperoxidase"/>
    <property type="match status" value="1"/>
</dbReference>
<feature type="transmembrane region" description="Helical" evidence="7">
    <location>
        <begin position="79"/>
        <end position="107"/>
    </location>
</feature>
<dbReference type="PANTHER" id="PTHR14969:SF62">
    <property type="entry name" value="DECAPRENYLPHOSPHORYL-5-PHOSPHORIBOSE PHOSPHATASE RV3807C-RELATED"/>
    <property type="match status" value="1"/>
</dbReference>
<keyword evidence="6 7" id="KW-0472">Membrane</keyword>
<evidence type="ECO:0000259" key="8">
    <source>
        <dbReference type="SMART" id="SM00014"/>
    </source>
</evidence>
<feature type="transmembrane region" description="Helical" evidence="7">
    <location>
        <begin position="152"/>
        <end position="174"/>
    </location>
</feature>
<dbReference type="InterPro" id="IPR000326">
    <property type="entry name" value="PAP2/HPO"/>
</dbReference>
<evidence type="ECO:0000256" key="1">
    <source>
        <dbReference type="ARBA" id="ARBA00004651"/>
    </source>
</evidence>
<sequence length="245" mass="27900">MFKWNLSKSNFLQTIQSFIKIFRSFLISNWGSLLLLLMGVYLPLQVFEIMAAKVSQSESAFPWDVPILLAIHQTAQPQLYTLAVILAKIGSPKTLIPLLLVIALGLILKKRWRLSVYLLTTAIGSATINFALKQFMHRVRPHLWESTYHKLSFSFPSGHAMASMTFVAILIVLSWETRWRLPVLIFGSFFVPIIAWTRLYLGVHFPSDILAGWLLSLAWTVGVYMIIRPHSSTVNLVNEENNITN</sequence>
<comment type="caution">
    <text evidence="9">The sequence shown here is derived from an EMBL/GenBank/DDBJ whole genome shotgun (WGS) entry which is preliminary data.</text>
</comment>
<gene>
    <name evidence="9" type="ORF">KME60_22025</name>
</gene>
<evidence type="ECO:0000256" key="6">
    <source>
        <dbReference type="ARBA" id="ARBA00023136"/>
    </source>
</evidence>
<evidence type="ECO:0000256" key="4">
    <source>
        <dbReference type="ARBA" id="ARBA00022801"/>
    </source>
</evidence>
<feature type="transmembrane region" description="Helical" evidence="7">
    <location>
        <begin position="181"/>
        <end position="203"/>
    </location>
</feature>
<feature type="domain" description="Phosphatidic acid phosphatase type 2/haloperoxidase" evidence="8">
    <location>
        <begin position="114"/>
        <end position="224"/>
    </location>
</feature>
<dbReference type="AlphaFoldDB" id="A0A951QRT2"/>
<evidence type="ECO:0000313" key="9">
    <source>
        <dbReference type="EMBL" id="MBW4670013.1"/>
    </source>
</evidence>
<accession>A0A951QRT2</accession>
<name>A0A951QRT2_9CYAN</name>
<evidence type="ECO:0000256" key="3">
    <source>
        <dbReference type="ARBA" id="ARBA00022692"/>
    </source>
</evidence>
<dbReference type="Gene3D" id="1.20.144.10">
    <property type="entry name" value="Phosphatidic acid phosphatase type 2/haloperoxidase"/>
    <property type="match status" value="1"/>
</dbReference>
<evidence type="ECO:0000256" key="5">
    <source>
        <dbReference type="ARBA" id="ARBA00022989"/>
    </source>
</evidence>
<comment type="subcellular location">
    <subcellularLocation>
        <location evidence="1">Cell membrane</location>
        <topology evidence="1">Multi-pass membrane protein</topology>
    </subcellularLocation>
</comment>
<evidence type="ECO:0000313" key="10">
    <source>
        <dbReference type="Proteomes" id="UP000729701"/>
    </source>
</evidence>
<organism evidence="9 10">
    <name type="scientific">Cyanomargarita calcarea GSE-NOS-MK-12-04C</name>
    <dbReference type="NCBI Taxonomy" id="2839659"/>
    <lineage>
        <taxon>Bacteria</taxon>
        <taxon>Bacillati</taxon>
        <taxon>Cyanobacteriota</taxon>
        <taxon>Cyanophyceae</taxon>
        <taxon>Nostocales</taxon>
        <taxon>Cyanomargaritaceae</taxon>
        <taxon>Cyanomargarita</taxon>
    </lineage>
</organism>
<keyword evidence="5 7" id="KW-1133">Transmembrane helix</keyword>
<dbReference type="SMART" id="SM00014">
    <property type="entry name" value="acidPPc"/>
    <property type="match status" value="1"/>
</dbReference>
<keyword evidence="2" id="KW-1003">Cell membrane</keyword>
<feature type="transmembrane region" description="Helical" evidence="7">
    <location>
        <begin position="114"/>
        <end position="132"/>
    </location>
</feature>
<dbReference type="PANTHER" id="PTHR14969">
    <property type="entry name" value="SPHINGOSINE-1-PHOSPHATE PHOSPHOHYDROLASE"/>
    <property type="match status" value="1"/>
</dbReference>
<reference evidence="9" key="1">
    <citation type="submission" date="2021-05" db="EMBL/GenBank/DDBJ databases">
        <authorList>
            <person name="Pietrasiak N."/>
            <person name="Ward R."/>
            <person name="Stajich J.E."/>
            <person name="Kurbessoian T."/>
        </authorList>
    </citation>
    <scope>NUCLEOTIDE SEQUENCE</scope>
    <source>
        <strain evidence="9">GSE-NOS-MK-12-04C</strain>
    </source>
</reference>
<feature type="transmembrane region" description="Helical" evidence="7">
    <location>
        <begin position="21"/>
        <end position="42"/>
    </location>
</feature>
<dbReference type="GO" id="GO:0016787">
    <property type="term" value="F:hydrolase activity"/>
    <property type="evidence" value="ECO:0007669"/>
    <property type="project" value="UniProtKB-KW"/>
</dbReference>
<reference evidence="9" key="2">
    <citation type="journal article" date="2022" name="Microbiol. Resour. Announc.">
        <title>Metagenome Sequencing to Explore Phylogenomics of Terrestrial Cyanobacteria.</title>
        <authorList>
            <person name="Ward R.D."/>
            <person name="Stajich J.E."/>
            <person name="Johansen J.R."/>
            <person name="Huntemann M."/>
            <person name="Clum A."/>
            <person name="Foster B."/>
            <person name="Foster B."/>
            <person name="Roux S."/>
            <person name="Palaniappan K."/>
            <person name="Varghese N."/>
            <person name="Mukherjee S."/>
            <person name="Reddy T.B.K."/>
            <person name="Daum C."/>
            <person name="Copeland A."/>
            <person name="Chen I.A."/>
            <person name="Ivanova N.N."/>
            <person name="Kyrpides N.C."/>
            <person name="Shapiro N."/>
            <person name="Eloe-Fadrosh E.A."/>
            <person name="Pietrasiak N."/>
        </authorList>
    </citation>
    <scope>NUCLEOTIDE SEQUENCE</scope>
    <source>
        <strain evidence="9">GSE-NOS-MK-12-04C</strain>
    </source>
</reference>
<protein>
    <submittedName>
        <fullName evidence="9">Phosphatase PAP2 family protein</fullName>
    </submittedName>
</protein>
<dbReference type="InterPro" id="IPR036938">
    <property type="entry name" value="PAP2/HPO_sf"/>
</dbReference>
<feature type="transmembrane region" description="Helical" evidence="7">
    <location>
        <begin position="209"/>
        <end position="227"/>
    </location>
</feature>
<dbReference type="EMBL" id="JAHHGZ010000026">
    <property type="protein sequence ID" value="MBW4670013.1"/>
    <property type="molecule type" value="Genomic_DNA"/>
</dbReference>
<evidence type="ECO:0000256" key="7">
    <source>
        <dbReference type="SAM" id="Phobius"/>
    </source>
</evidence>
<evidence type="ECO:0000256" key="2">
    <source>
        <dbReference type="ARBA" id="ARBA00022475"/>
    </source>
</evidence>
<dbReference type="GO" id="GO:0005886">
    <property type="term" value="C:plasma membrane"/>
    <property type="evidence" value="ECO:0007669"/>
    <property type="project" value="UniProtKB-SubCell"/>
</dbReference>
<keyword evidence="3 7" id="KW-0812">Transmembrane</keyword>
<dbReference type="Pfam" id="PF01569">
    <property type="entry name" value="PAP2"/>
    <property type="match status" value="1"/>
</dbReference>
<proteinExistence type="predicted"/>